<dbReference type="Pfam" id="PF12867">
    <property type="entry name" value="DinB_2"/>
    <property type="match status" value="1"/>
</dbReference>
<accession>A0ABS3CJ40</accession>
<reference evidence="2 3" key="1">
    <citation type="submission" date="2021-03" db="EMBL/GenBank/DDBJ databases">
        <title>novel species isolated from a fishpond in China.</title>
        <authorList>
            <person name="Lu H."/>
            <person name="Cai Z."/>
        </authorList>
    </citation>
    <scope>NUCLEOTIDE SEQUENCE [LARGE SCALE GENOMIC DNA]</scope>
    <source>
        <strain evidence="2 3">YJ13C</strain>
    </source>
</reference>
<dbReference type="InterPro" id="IPR024775">
    <property type="entry name" value="DinB-like"/>
</dbReference>
<evidence type="ECO:0000313" key="2">
    <source>
        <dbReference type="EMBL" id="MBN7816539.1"/>
    </source>
</evidence>
<dbReference type="EMBL" id="JAFKCU010000003">
    <property type="protein sequence ID" value="MBN7816539.1"/>
    <property type="molecule type" value="Genomic_DNA"/>
</dbReference>
<name>A0ABS3CJ40_9BACT</name>
<dbReference type="SUPFAM" id="SSF109854">
    <property type="entry name" value="DinB/YfiT-like putative metalloenzymes"/>
    <property type="match status" value="1"/>
</dbReference>
<evidence type="ECO:0000313" key="3">
    <source>
        <dbReference type="Proteomes" id="UP000664480"/>
    </source>
</evidence>
<comment type="caution">
    <text evidence="2">The sequence shown here is derived from an EMBL/GenBank/DDBJ whole genome shotgun (WGS) entry which is preliminary data.</text>
</comment>
<dbReference type="Gene3D" id="1.20.120.450">
    <property type="entry name" value="dinb family like domain"/>
    <property type="match status" value="1"/>
</dbReference>
<feature type="domain" description="DinB-like" evidence="1">
    <location>
        <begin position="35"/>
        <end position="165"/>
    </location>
</feature>
<gene>
    <name evidence="2" type="ORF">J0A69_13915</name>
</gene>
<dbReference type="InterPro" id="IPR034660">
    <property type="entry name" value="DinB/YfiT-like"/>
</dbReference>
<dbReference type="Proteomes" id="UP000664480">
    <property type="component" value="Unassembled WGS sequence"/>
</dbReference>
<keyword evidence="3" id="KW-1185">Reference proteome</keyword>
<organism evidence="2 3">
    <name type="scientific">Algoriphagus pacificus</name>
    <dbReference type="NCBI Taxonomy" id="2811234"/>
    <lineage>
        <taxon>Bacteria</taxon>
        <taxon>Pseudomonadati</taxon>
        <taxon>Bacteroidota</taxon>
        <taxon>Cytophagia</taxon>
        <taxon>Cytophagales</taxon>
        <taxon>Cyclobacteriaceae</taxon>
        <taxon>Algoriphagus</taxon>
    </lineage>
</organism>
<evidence type="ECO:0000259" key="1">
    <source>
        <dbReference type="Pfam" id="PF12867"/>
    </source>
</evidence>
<proteinExistence type="predicted"/>
<protein>
    <submittedName>
        <fullName evidence="2">DinB family protein</fullName>
    </submittedName>
</protein>
<sequence>MKTLNQPKKGEYSNFYSTYLNLLTGNNYEELILEQIDLLNSLFEEKGKEWAEKSYAEGKWTAKEVLGHIIDTERIMTFRALCFARGEKSALPGFDQDPYVLNARFGQVPVEYLLEDFKAQRMALLSMIRILPEDTLDLVGQASGNPITPRALLWIIPGHFKHHYQIFKTKY</sequence>
<dbReference type="RefSeq" id="WP_206587216.1">
    <property type="nucleotide sequence ID" value="NZ_JAFKCU010000003.1"/>
</dbReference>